<protein>
    <submittedName>
        <fullName evidence="2">Uncharacterized protein</fullName>
    </submittedName>
</protein>
<keyword evidence="1" id="KW-0812">Transmembrane</keyword>
<keyword evidence="1" id="KW-1133">Transmembrane helix</keyword>
<proteinExistence type="predicted"/>
<dbReference type="Proteomes" id="UP000030445">
    <property type="component" value="Unassembled WGS sequence"/>
</dbReference>
<evidence type="ECO:0000256" key="1">
    <source>
        <dbReference type="SAM" id="Phobius"/>
    </source>
</evidence>
<name>A0A0A2AA39_PROMR</name>
<organism evidence="2 3">
    <name type="scientific">Prochlorococcus marinus str. MIT 9302</name>
    <dbReference type="NCBI Taxonomy" id="74545"/>
    <lineage>
        <taxon>Bacteria</taxon>
        <taxon>Bacillati</taxon>
        <taxon>Cyanobacteriota</taxon>
        <taxon>Cyanophyceae</taxon>
        <taxon>Synechococcales</taxon>
        <taxon>Prochlorococcaceae</taxon>
        <taxon>Prochlorococcus</taxon>
    </lineage>
</organism>
<dbReference type="STRING" id="74545.EU96_1005"/>
<feature type="transmembrane region" description="Helical" evidence="1">
    <location>
        <begin position="32"/>
        <end position="50"/>
    </location>
</feature>
<sequence>MWPSNQITNVKVPFYVLKDTKKLDKYTKFNLLIQYYVINNLYFFISNSFFRSYF</sequence>
<evidence type="ECO:0000313" key="2">
    <source>
        <dbReference type="EMBL" id="KGF97293.1"/>
    </source>
</evidence>
<reference evidence="3" key="1">
    <citation type="journal article" date="2014" name="Sci. Data">
        <title>Genomes of diverse isolates of the marine cyanobacterium Prochlorococcus.</title>
        <authorList>
            <person name="Biller S."/>
            <person name="Berube P."/>
            <person name="Thompson J."/>
            <person name="Kelly L."/>
            <person name="Roggensack S."/>
            <person name="Awad L."/>
            <person name="Roache-Johnson K."/>
            <person name="Ding H."/>
            <person name="Giovannoni S.J."/>
            <person name="Moore L.R."/>
            <person name="Chisholm S.W."/>
        </authorList>
    </citation>
    <scope>NUCLEOTIDE SEQUENCE [LARGE SCALE GENOMIC DNA]</scope>
    <source>
        <strain evidence="3">MIT 9302</strain>
    </source>
</reference>
<comment type="caution">
    <text evidence="2">The sequence shown here is derived from an EMBL/GenBank/DDBJ whole genome shotgun (WGS) entry which is preliminary data.</text>
</comment>
<dbReference type="AlphaFoldDB" id="A0A0A2AA39"/>
<keyword evidence="1" id="KW-0472">Membrane</keyword>
<dbReference type="EMBL" id="JNAM01000010">
    <property type="protein sequence ID" value="KGF97293.1"/>
    <property type="molecule type" value="Genomic_DNA"/>
</dbReference>
<evidence type="ECO:0000313" key="3">
    <source>
        <dbReference type="Proteomes" id="UP000030445"/>
    </source>
</evidence>
<accession>A0A0A2AA39</accession>
<gene>
    <name evidence="2" type="ORF">EU96_1005</name>
</gene>